<sequence>MITSTSTTPLTDPALANAASALQAALNECAAEDVPYLEISLEVEDGWSWLADVLRDARDGLDCTPKLVQFAEQLHAALASGGTS</sequence>
<organism evidence="1 2">
    <name type="scientific">Kineococcus radiotolerans (strain ATCC BAA-149 / DSM 14245 / SRS30216)</name>
    <dbReference type="NCBI Taxonomy" id="266940"/>
    <lineage>
        <taxon>Bacteria</taxon>
        <taxon>Bacillati</taxon>
        <taxon>Actinomycetota</taxon>
        <taxon>Actinomycetes</taxon>
        <taxon>Kineosporiales</taxon>
        <taxon>Kineosporiaceae</taxon>
        <taxon>Kineococcus</taxon>
    </lineage>
</organism>
<dbReference type="Proteomes" id="UP000001116">
    <property type="component" value="Chromosome"/>
</dbReference>
<evidence type="ECO:0000313" key="2">
    <source>
        <dbReference type="Proteomes" id="UP000001116"/>
    </source>
</evidence>
<protein>
    <submittedName>
        <fullName evidence="1">Uncharacterized protein</fullName>
    </submittedName>
</protein>
<dbReference type="HOGENOM" id="CLU_2523135_0_0_11"/>
<gene>
    <name evidence="1" type="ordered locus">Krad_1763</name>
</gene>
<accession>A6W8W0</accession>
<dbReference type="RefSeq" id="WP_011981612.1">
    <property type="nucleotide sequence ID" value="NC_009664.2"/>
</dbReference>
<name>A6W8W0_KINRD</name>
<reference evidence="2" key="1">
    <citation type="journal article" date="2008" name="PLoS ONE">
        <title>Survival in nuclear waste, extreme resistance, and potential applications gleaned from the genome sequence of Kineococcus radiotolerans SRS30216.</title>
        <authorList>
            <person name="Bagwell C.E."/>
            <person name="Bhat S."/>
            <person name="Hawkins G.M."/>
            <person name="Smith B.W."/>
            <person name="Biswas T."/>
            <person name="Hoover T.R."/>
            <person name="Saunders E."/>
            <person name="Han C.S."/>
            <person name="Tsodikov O.V."/>
            <person name="Shimkets L.J."/>
        </authorList>
    </citation>
    <scope>NUCLEOTIDE SEQUENCE [LARGE SCALE GENOMIC DNA]</scope>
    <source>
        <strain evidence="2">ATCC BAA-149 / DSM 14245 / SRS30216</strain>
    </source>
</reference>
<dbReference type="KEGG" id="kra:Krad_1763"/>
<evidence type="ECO:0000313" key="1">
    <source>
        <dbReference type="EMBL" id="ABS03249.1"/>
    </source>
</evidence>
<proteinExistence type="predicted"/>
<dbReference type="AlphaFoldDB" id="A6W8W0"/>
<dbReference type="EMBL" id="CP000750">
    <property type="protein sequence ID" value="ABS03249.1"/>
    <property type="molecule type" value="Genomic_DNA"/>
</dbReference>
<keyword evidence="2" id="KW-1185">Reference proteome</keyword>
<dbReference type="STRING" id="266940.Krad_1763"/>